<keyword evidence="2" id="KW-1185">Reference proteome</keyword>
<dbReference type="EMBL" id="SCEB01215095">
    <property type="protein sequence ID" value="RXM31342.1"/>
    <property type="molecule type" value="Genomic_DNA"/>
</dbReference>
<evidence type="ECO:0000313" key="1">
    <source>
        <dbReference type="EMBL" id="RXM31342.1"/>
    </source>
</evidence>
<sequence>MVMISCNRNTIGGGFAVIDEERTKPTDCFYLFELDSSTVCPVITSKLNAGSILLIVLFRSEVLGAGASSGC</sequence>
<comment type="caution">
    <text evidence="1">The sequence shown here is derived from an EMBL/GenBank/DDBJ whole genome shotgun (WGS) entry which is preliminary data.</text>
</comment>
<keyword evidence="1" id="KW-0675">Receptor</keyword>
<dbReference type="Pfam" id="PF02157">
    <property type="entry name" value="Man-6-P_recep"/>
    <property type="match status" value="1"/>
</dbReference>
<name>A0A444U814_ACIRT</name>
<dbReference type="InterPro" id="IPR009011">
    <property type="entry name" value="Man6P_isomerase_rcpt-bd_dom_sf"/>
</dbReference>
<accession>A0A444U814</accession>
<proteinExistence type="predicted"/>
<dbReference type="InterPro" id="IPR028927">
    <property type="entry name" value="Man-6-P_rcpt"/>
</dbReference>
<dbReference type="AlphaFoldDB" id="A0A444U814"/>
<dbReference type="InterPro" id="IPR000296">
    <property type="entry name" value="Man-6-P_rcpt_cation_dep"/>
</dbReference>
<reference evidence="1 2" key="1">
    <citation type="submission" date="2019-01" db="EMBL/GenBank/DDBJ databases">
        <title>Draft Genome and Complete Hox-Cluster Characterization of the Sterlet Sturgeon (Acipenser ruthenus).</title>
        <authorList>
            <person name="Wei Q."/>
        </authorList>
    </citation>
    <scope>NUCLEOTIDE SEQUENCE [LARGE SCALE GENOMIC DNA]</scope>
    <source>
        <strain evidence="1">WHYD16114868_AA</strain>
        <tissue evidence="1">Blood</tissue>
    </source>
</reference>
<dbReference type="Proteomes" id="UP000289886">
    <property type="component" value="Unassembled WGS sequence"/>
</dbReference>
<dbReference type="SUPFAM" id="SSF50911">
    <property type="entry name" value="Mannose 6-phosphate receptor domain"/>
    <property type="match status" value="1"/>
</dbReference>
<dbReference type="GO" id="GO:0019904">
    <property type="term" value="F:protein domain specific binding"/>
    <property type="evidence" value="ECO:0007669"/>
    <property type="project" value="InterPro"/>
</dbReference>
<dbReference type="GO" id="GO:0005794">
    <property type="term" value="C:Golgi apparatus"/>
    <property type="evidence" value="ECO:0007669"/>
    <property type="project" value="InterPro"/>
</dbReference>
<organism evidence="1 2">
    <name type="scientific">Acipenser ruthenus</name>
    <name type="common">Sterlet sturgeon</name>
    <dbReference type="NCBI Taxonomy" id="7906"/>
    <lineage>
        <taxon>Eukaryota</taxon>
        <taxon>Metazoa</taxon>
        <taxon>Chordata</taxon>
        <taxon>Craniata</taxon>
        <taxon>Vertebrata</taxon>
        <taxon>Euteleostomi</taxon>
        <taxon>Actinopterygii</taxon>
        <taxon>Chondrostei</taxon>
        <taxon>Acipenseriformes</taxon>
        <taxon>Acipenseridae</taxon>
        <taxon>Acipenser</taxon>
    </lineage>
</organism>
<gene>
    <name evidence="1" type="ORF">EOD39_17086</name>
</gene>
<evidence type="ECO:0000313" key="2">
    <source>
        <dbReference type="Proteomes" id="UP000289886"/>
    </source>
</evidence>
<dbReference type="PRINTS" id="PR00715">
    <property type="entry name" value="MAN6PRECEPTR"/>
</dbReference>
<dbReference type="GO" id="GO:0005768">
    <property type="term" value="C:endosome"/>
    <property type="evidence" value="ECO:0007669"/>
    <property type="project" value="InterPro"/>
</dbReference>
<dbReference type="GO" id="GO:0006622">
    <property type="term" value="P:protein targeting to lysosome"/>
    <property type="evidence" value="ECO:0007669"/>
    <property type="project" value="InterPro"/>
</dbReference>
<protein>
    <submittedName>
        <fullName evidence="1">Cation-dependent mannose-6-phosphate receptor</fullName>
    </submittedName>
</protein>